<keyword evidence="1" id="KW-0808">Transferase</keyword>
<proteinExistence type="predicted"/>
<dbReference type="EMBL" id="MU117972">
    <property type="protein sequence ID" value="KAF9651955.1"/>
    <property type="molecule type" value="Genomic_DNA"/>
</dbReference>
<evidence type="ECO:0000313" key="1">
    <source>
        <dbReference type="EMBL" id="KAF9651955.1"/>
    </source>
</evidence>
<name>A0ACB6ZQB5_THEGA</name>
<keyword evidence="2" id="KW-1185">Reference proteome</keyword>
<organism evidence="1 2">
    <name type="scientific">Thelephora ganbajun</name>
    <name type="common">Ganba fungus</name>
    <dbReference type="NCBI Taxonomy" id="370292"/>
    <lineage>
        <taxon>Eukaryota</taxon>
        <taxon>Fungi</taxon>
        <taxon>Dikarya</taxon>
        <taxon>Basidiomycota</taxon>
        <taxon>Agaricomycotina</taxon>
        <taxon>Agaricomycetes</taxon>
        <taxon>Thelephorales</taxon>
        <taxon>Thelephoraceae</taxon>
        <taxon>Thelephora</taxon>
    </lineage>
</organism>
<protein>
    <submittedName>
        <fullName evidence="1">Atypical/TAF1 protein kinase</fullName>
    </submittedName>
</protein>
<sequence length="1058" mass="119403">MASDEQNAISALTGLSLNHLLTDLSLPSGSGLTGRLGISGIPNLSPDEIYNEQWDGDDDGAVGRGAGKDYEDEVDAELQDDQEDFDVKMEEEDVIEEERLPKRMKTVTRLVERPKTVYERFPTFEKGKVLDFTELLKGVSIHKSRISKRPFHVETVYPRRKEAPKGYLRSIVGDAERQVEFKRVEEVVASGSIEHDLWRAMKERENSGLAAPLLLGDRSLDLILLSNWEDQIVFEPDVQPHSQGSVPADRSLTNPTNKVLESGAWTQSIVWNQGAPFRDFTALELNEEEVPEERLPAETFRFRKRHRLDPHPKDKFNLSNDNFYEVSKDGIRHRVRQTFGQLVVEHAYPAQKLQLPFYKTRLNKQEARSFHRPALQFPSNVELRFNKVRSAKKKKDKTGRKIGKGGNVSEGLHRTADLSLKDTSNYALLEYSEEHPPILSNFGMGGILVNYYRKKNDKDEHVPKFDLGVPFVLEPQDESPFMKFGSVAPGQNIPALYNNLVRAPLFRHKPYATDFLVIKSTIKGDTKYYIREMKNLFVVGQTYPVTEVPGPHSRKITNTIKHRLQTIAFKLLAKTKEERLKISRLMKYFPDQNELQMRQRLKEFMEYNRRGPHQGFWRLKSDWPIPSQAEMLKMVTPEQVVLSESMQVGQRHLQDAGYGITNEVKDDDESNLSIEQQLAPWITTKNFLLATQAKAMLRLHGEGDPTGRGEAFSFVRVSMKDIFVKAGEDYAEKLAEAENRPKSAHRYNVAEQQLVYKSEIERIWKAQHDSLSRKDEPLLDVVEEDKTFKRPLPPQRQGSVSGDYVMSPGFSPPGTGPSAVPSPALSRGSSVDRERETSLGPDGPRRVLRIRRLVAGEWETEIVREPAVINAYLKKRQIIEEEAQLTNTLAPTGDADKDARAKRRLEEEIARMKKNQERRLHRKNAKLIKEGGTPMQINRAVKADTTRRCGHCGQVGHMKTNRKCPKWAEYNGAAPPSLAPATTSPPQTPTIGSGVGFQQGPEFSASNPGPSSIRGQTQFGFAAAVPSPLATSPPFTASDLADGGESSVPKLKLTLKKS</sequence>
<dbReference type="Proteomes" id="UP000886501">
    <property type="component" value="Unassembled WGS sequence"/>
</dbReference>
<reference evidence="1" key="2">
    <citation type="journal article" date="2020" name="Nat. Commun.">
        <title>Large-scale genome sequencing of mycorrhizal fungi provides insights into the early evolution of symbiotic traits.</title>
        <authorList>
            <person name="Miyauchi S."/>
            <person name="Kiss E."/>
            <person name="Kuo A."/>
            <person name="Drula E."/>
            <person name="Kohler A."/>
            <person name="Sanchez-Garcia M."/>
            <person name="Morin E."/>
            <person name="Andreopoulos B."/>
            <person name="Barry K.W."/>
            <person name="Bonito G."/>
            <person name="Buee M."/>
            <person name="Carver A."/>
            <person name="Chen C."/>
            <person name="Cichocki N."/>
            <person name="Clum A."/>
            <person name="Culley D."/>
            <person name="Crous P.W."/>
            <person name="Fauchery L."/>
            <person name="Girlanda M."/>
            <person name="Hayes R.D."/>
            <person name="Keri Z."/>
            <person name="LaButti K."/>
            <person name="Lipzen A."/>
            <person name="Lombard V."/>
            <person name="Magnuson J."/>
            <person name="Maillard F."/>
            <person name="Murat C."/>
            <person name="Nolan M."/>
            <person name="Ohm R.A."/>
            <person name="Pangilinan J."/>
            <person name="Pereira M.F."/>
            <person name="Perotto S."/>
            <person name="Peter M."/>
            <person name="Pfister S."/>
            <person name="Riley R."/>
            <person name="Sitrit Y."/>
            <person name="Stielow J.B."/>
            <person name="Szollosi G."/>
            <person name="Zifcakova L."/>
            <person name="Stursova M."/>
            <person name="Spatafora J.W."/>
            <person name="Tedersoo L."/>
            <person name="Vaario L.M."/>
            <person name="Yamada A."/>
            <person name="Yan M."/>
            <person name="Wang P."/>
            <person name="Xu J."/>
            <person name="Bruns T."/>
            <person name="Baldrian P."/>
            <person name="Vilgalys R."/>
            <person name="Dunand C."/>
            <person name="Henrissat B."/>
            <person name="Grigoriev I.V."/>
            <person name="Hibbett D."/>
            <person name="Nagy L.G."/>
            <person name="Martin F.M."/>
        </authorList>
    </citation>
    <scope>NUCLEOTIDE SEQUENCE</scope>
    <source>
        <strain evidence="1">P2</strain>
    </source>
</reference>
<gene>
    <name evidence="1" type="ORF">BDM02DRAFT_3184194</name>
</gene>
<keyword evidence="1" id="KW-0418">Kinase</keyword>
<reference evidence="1" key="1">
    <citation type="submission" date="2019-10" db="EMBL/GenBank/DDBJ databases">
        <authorList>
            <consortium name="DOE Joint Genome Institute"/>
            <person name="Kuo A."/>
            <person name="Miyauchi S."/>
            <person name="Kiss E."/>
            <person name="Drula E."/>
            <person name="Kohler A."/>
            <person name="Sanchez-Garcia M."/>
            <person name="Andreopoulos B."/>
            <person name="Barry K.W."/>
            <person name="Bonito G."/>
            <person name="Buee M."/>
            <person name="Carver A."/>
            <person name="Chen C."/>
            <person name="Cichocki N."/>
            <person name="Clum A."/>
            <person name="Culley D."/>
            <person name="Crous P.W."/>
            <person name="Fauchery L."/>
            <person name="Girlanda M."/>
            <person name="Hayes R."/>
            <person name="Keri Z."/>
            <person name="Labutti K."/>
            <person name="Lipzen A."/>
            <person name="Lombard V."/>
            <person name="Magnuson J."/>
            <person name="Maillard F."/>
            <person name="Morin E."/>
            <person name="Murat C."/>
            <person name="Nolan M."/>
            <person name="Ohm R."/>
            <person name="Pangilinan J."/>
            <person name="Pereira M."/>
            <person name="Perotto S."/>
            <person name="Peter M."/>
            <person name="Riley R."/>
            <person name="Sitrit Y."/>
            <person name="Stielow B."/>
            <person name="Szollosi G."/>
            <person name="Zifcakova L."/>
            <person name="Stursova M."/>
            <person name="Spatafora J.W."/>
            <person name="Tedersoo L."/>
            <person name="Vaario L.-M."/>
            <person name="Yamada A."/>
            <person name="Yan M."/>
            <person name="Wang P."/>
            <person name="Xu J."/>
            <person name="Bruns T."/>
            <person name="Baldrian P."/>
            <person name="Vilgalys R."/>
            <person name="Henrissat B."/>
            <person name="Grigoriev I.V."/>
            <person name="Hibbett D."/>
            <person name="Nagy L.G."/>
            <person name="Martin F.M."/>
        </authorList>
    </citation>
    <scope>NUCLEOTIDE SEQUENCE</scope>
    <source>
        <strain evidence="1">P2</strain>
    </source>
</reference>
<accession>A0ACB6ZQB5</accession>
<evidence type="ECO:0000313" key="2">
    <source>
        <dbReference type="Proteomes" id="UP000886501"/>
    </source>
</evidence>
<comment type="caution">
    <text evidence="1">The sequence shown here is derived from an EMBL/GenBank/DDBJ whole genome shotgun (WGS) entry which is preliminary data.</text>
</comment>